<dbReference type="EMBL" id="DSVQ01000019">
    <property type="protein sequence ID" value="HGT40988.1"/>
    <property type="molecule type" value="Genomic_DNA"/>
</dbReference>
<evidence type="ECO:0000256" key="1">
    <source>
        <dbReference type="SAM" id="MobiDB-lite"/>
    </source>
</evidence>
<comment type="caution">
    <text evidence="4">The sequence shown here is derived from an EMBL/GenBank/DDBJ whole genome shotgun (WGS) entry which is preliminary data.</text>
</comment>
<feature type="compositionally biased region" description="Low complexity" evidence="1">
    <location>
        <begin position="232"/>
        <end position="248"/>
    </location>
</feature>
<gene>
    <name evidence="4" type="ORF">ENS64_17220</name>
</gene>
<protein>
    <submittedName>
        <fullName evidence="4">Anti-sigma factor antagonist</fullName>
    </submittedName>
</protein>
<dbReference type="SUPFAM" id="SSF52091">
    <property type="entry name" value="SpoIIaa-like"/>
    <property type="match status" value="1"/>
</dbReference>
<reference evidence="4" key="1">
    <citation type="journal article" date="2020" name="mSystems">
        <title>Genome- and Community-Level Interaction Insights into Carbon Utilization and Element Cycling Functions of Hydrothermarchaeota in Hydrothermal Sediment.</title>
        <authorList>
            <person name="Zhou Z."/>
            <person name="Liu Y."/>
            <person name="Xu W."/>
            <person name="Pan J."/>
            <person name="Luo Z.H."/>
            <person name="Li M."/>
        </authorList>
    </citation>
    <scope>NUCLEOTIDE SEQUENCE [LARGE SCALE GENOMIC DNA]</scope>
    <source>
        <strain evidence="4">SpSt-508</strain>
    </source>
</reference>
<accession>A0A7C4QTF6</accession>
<evidence type="ECO:0000313" key="4">
    <source>
        <dbReference type="EMBL" id="HGT40988.1"/>
    </source>
</evidence>
<name>A0A7C4QTF6_9PLAN</name>
<sequence>MTKTPPYRLEQDRRRTTVTLLPEMNETPWSDIELIGTEVVQRLLAVPAPSLLVDLSLLNYMGSAQVALVVRLFKVVKERHGKMVVVARDPLVREVLTLAGLDKLWVITDDMNDALAELGWGSPAAAATSRWLGILGSVCVAVSVAGLAAVLTKAAWLPLPVAAWLQFGAAGVAFCLGLAGGLMGSGPNRTLGVSVVLSSLALLLASVFLLGAMSTPADRGAGSSPSASTVEAAPNQAAGAPSAAEDAASVPSTADSVPADSTDAAQP</sequence>
<organism evidence="4">
    <name type="scientific">Schlesneria paludicola</name>
    <dbReference type="NCBI Taxonomy" id="360056"/>
    <lineage>
        <taxon>Bacteria</taxon>
        <taxon>Pseudomonadati</taxon>
        <taxon>Planctomycetota</taxon>
        <taxon>Planctomycetia</taxon>
        <taxon>Planctomycetales</taxon>
        <taxon>Planctomycetaceae</taxon>
        <taxon>Schlesneria</taxon>
    </lineage>
</organism>
<proteinExistence type="predicted"/>
<evidence type="ECO:0000259" key="3">
    <source>
        <dbReference type="PROSITE" id="PS50801"/>
    </source>
</evidence>
<keyword evidence="2" id="KW-1133">Transmembrane helix</keyword>
<dbReference type="Gene3D" id="3.30.750.24">
    <property type="entry name" value="STAS domain"/>
    <property type="match status" value="1"/>
</dbReference>
<dbReference type="Pfam" id="PF01740">
    <property type="entry name" value="STAS"/>
    <property type="match status" value="1"/>
</dbReference>
<keyword evidence="2" id="KW-0812">Transmembrane</keyword>
<feature type="domain" description="STAS" evidence="3">
    <location>
        <begin position="51"/>
        <end position="118"/>
    </location>
</feature>
<dbReference type="AlphaFoldDB" id="A0A7C4QTF6"/>
<feature type="transmembrane region" description="Helical" evidence="2">
    <location>
        <begin position="131"/>
        <end position="151"/>
    </location>
</feature>
<dbReference type="CDD" id="cd07043">
    <property type="entry name" value="STAS_anti-anti-sigma_factors"/>
    <property type="match status" value="1"/>
</dbReference>
<evidence type="ECO:0000256" key="2">
    <source>
        <dbReference type="SAM" id="Phobius"/>
    </source>
</evidence>
<dbReference type="PROSITE" id="PS50801">
    <property type="entry name" value="STAS"/>
    <property type="match status" value="1"/>
</dbReference>
<feature type="transmembrane region" description="Helical" evidence="2">
    <location>
        <begin position="163"/>
        <end position="184"/>
    </location>
</feature>
<feature type="region of interest" description="Disordered" evidence="1">
    <location>
        <begin position="220"/>
        <end position="267"/>
    </location>
</feature>
<dbReference type="InterPro" id="IPR002645">
    <property type="entry name" value="STAS_dom"/>
</dbReference>
<feature type="transmembrane region" description="Helical" evidence="2">
    <location>
        <begin position="191"/>
        <end position="213"/>
    </location>
</feature>
<dbReference type="InterPro" id="IPR036513">
    <property type="entry name" value="STAS_dom_sf"/>
</dbReference>
<keyword evidence="2" id="KW-0472">Membrane</keyword>